<gene>
    <name evidence="2" type="ORF">PRECH8_27420</name>
</gene>
<organism evidence="2 3">
    <name type="scientific">Insulibacter thermoxylanivorax</name>
    <dbReference type="NCBI Taxonomy" id="2749268"/>
    <lineage>
        <taxon>Bacteria</taxon>
        <taxon>Bacillati</taxon>
        <taxon>Bacillota</taxon>
        <taxon>Bacilli</taxon>
        <taxon>Bacillales</taxon>
        <taxon>Paenibacillaceae</taxon>
        <taxon>Insulibacter</taxon>
    </lineage>
</organism>
<protein>
    <recommendedName>
        <fullName evidence="4">KinB signaling pathway activation protein</fullName>
    </recommendedName>
</protein>
<feature type="transmembrane region" description="Helical" evidence="1">
    <location>
        <begin position="51"/>
        <end position="72"/>
    </location>
</feature>
<keyword evidence="3" id="KW-1185">Reference proteome</keyword>
<dbReference type="Pfam" id="PF14089">
    <property type="entry name" value="KbaA"/>
    <property type="match status" value="1"/>
</dbReference>
<evidence type="ECO:0000313" key="2">
    <source>
        <dbReference type="EMBL" id="GFR39446.1"/>
    </source>
</evidence>
<dbReference type="InterPro" id="IPR024164">
    <property type="entry name" value="KinB-signalling_activ"/>
</dbReference>
<reference evidence="2" key="2">
    <citation type="journal article" date="2021" name="Data Brief">
        <title>Draft genome sequence data of the facultative, thermophilic, xylanolytic bacterium Paenibacillus sp. strain DA-C8.</title>
        <authorList>
            <person name="Chhe C."/>
            <person name="Uke A."/>
            <person name="Baramee S."/>
            <person name="Ungkulpasvich U."/>
            <person name="Tachaapaikoon C."/>
            <person name="Pason P."/>
            <person name="Waeonukul R."/>
            <person name="Ratanakhanokchai K."/>
            <person name="Kosugi A."/>
        </authorList>
    </citation>
    <scope>NUCLEOTIDE SEQUENCE</scope>
    <source>
        <strain evidence="2">DA-C8</strain>
    </source>
</reference>
<name>A0A916QES5_9BACL</name>
<evidence type="ECO:0000313" key="3">
    <source>
        <dbReference type="Proteomes" id="UP000654993"/>
    </source>
</evidence>
<reference evidence="2" key="1">
    <citation type="submission" date="2020-08" db="EMBL/GenBank/DDBJ databases">
        <authorList>
            <person name="Uke A."/>
            <person name="Chhe C."/>
            <person name="Baramee S."/>
            <person name="Kosugi A."/>
        </authorList>
    </citation>
    <scope>NUCLEOTIDE SEQUENCE</scope>
    <source>
        <strain evidence="2">DA-C8</strain>
    </source>
</reference>
<comment type="caution">
    <text evidence="2">The sequence shown here is derived from an EMBL/GenBank/DDBJ whole genome shotgun (WGS) entry which is preliminary data.</text>
</comment>
<dbReference type="AlphaFoldDB" id="A0A916QES5"/>
<sequence>MTLRKWFYLFLTTLGIGGAGGLLAGFLLLTTDLHNLPAMTGYDWWINLRDFFLSGLLFSIVSQAGFFAYMMLNFIVRGVIRTPTWNLIQLVLIGISIVYLEMVTYSESSSFVHYILLPLAIFLFSWLVAYFKIKMTNGQALIPTIFFMVAATTFEAAPSLQGGSVEKILVGVIPLLLCNAWQILQLTKLVGSEYNQAAASVISKQHPGSTS</sequence>
<dbReference type="SMART" id="SM01251">
    <property type="entry name" value="KbaA"/>
    <property type="match status" value="1"/>
</dbReference>
<keyword evidence="1" id="KW-0812">Transmembrane</keyword>
<feature type="transmembrane region" description="Helical" evidence="1">
    <location>
        <begin position="111"/>
        <end position="131"/>
    </location>
</feature>
<dbReference type="Proteomes" id="UP000654993">
    <property type="component" value="Unassembled WGS sequence"/>
</dbReference>
<evidence type="ECO:0000256" key="1">
    <source>
        <dbReference type="SAM" id="Phobius"/>
    </source>
</evidence>
<evidence type="ECO:0008006" key="4">
    <source>
        <dbReference type="Google" id="ProtNLM"/>
    </source>
</evidence>
<dbReference type="RefSeq" id="WP_200967641.1">
    <property type="nucleotide sequence ID" value="NZ_BMAQ01000047.1"/>
</dbReference>
<feature type="transmembrane region" description="Helical" evidence="1">
    <location>
        <begin position="84"/>
        <end position="105"/>
    </location>
</feature>
<keyword evidence="1" id="KW-1133">Transmembrane helix</keyword>
<proteinExistence type="predicted"/>
<feature type="transmembrane region" description="Helical" evidence="1">
    <location>
        <begin position="7"/>
        <end position="31"/>
    </location>
</feature>
<keyword evidence="1" id="KW-0472">Membrane</keyword>
<dbReference type="EMBL" id="BMAQ01000047">
    <property type="protein sequence ID" value="GFR39446.1"/>
    <property type="molecule type" value="Genomic_DNA"/>
</dbReference>
<accession>A0A916QES5</accession>
<dbReference type="GO" id="GO:0045881">
    <property type="term" value="P:positive regulation of sporulation resulting in formation of a cellular spore"/>
    <property type="evidence" value="ECO:0007669"/>
    <property type="project" value="InterPro"/>
</dbReference>